<evidence type="ECO:0000313" key="2">
    <source>
        <dbReference type="EMBL" id="MDA7416909.1"/>
    </source>
</evidence>
<accession>A0AAE3NC84</accession>
<dbReference type="AlphaFoldDB" id="A0AAE3NC84"/>
<sequence length="113" mass="12059">MSEIHIERPHNLGLPRARGVATQWMAQARERWGLQFEHEPAAAAATTSADGQEPEDRIRFGGMGAEGTVQVGATRFVVHLSLGGLMAALAPTVEEKMTRKLDALLVQEAAAGG</sequence>
<proteinExistence type="predicted"/>
<dbReference type="InterPro" id="IPR013433">
    <property type="entry name" value="PHA_gran_rgn"/>
</dbReference>
<dbReference type="Pfam" id="PF09650">
    <property type="entry name" value="PHA_gran_rgn"/>
    <property type="match status" value="1"/>
</dbReference>
<name>A0AAE3NC84_9BURK</name>
<keyword evidence="3" id="KW-1185">Reference proteome</keyword>
<dbReference type="Proteomes" id="UP001212602">
    <property type="component" value="Unassembled WGS sequence"/>
</dbReference>
<feature type="region of interest" description="Disordered" evidence="1">
    <location>
        <begin position="38"/>
        <end position="60"/>
    </location>
</feature>
<reference evidence="2" key="1">
    <citation type="submission" date="2023-01" db="EMBL/GenBank/DDBJ databases">
        <title>Xenophilus mangrovi sp. nov., isolated from soil of Mangrove nature reserve.</title>
        <authorList>
            <person name="Xu S."/>
            <person name="Liu Z."/>
            <person name="Xu Y."/>
        </authorList>
    </citation>
    <scope>NUCLEOTIDE SEQUENCE</scope>
    <source>
        <strain evidence="2">YW8</strain>
    </source>
</reference>
<organism evidence="2 3">
    <name type="scientific">Xenophilus arseniciresistens</name>
    <dbReference type="NCBI Taxonomy" id="1283306"/>
    <lineage>
        <taxon>Bacteria</taxon>
        <taxon>Pseudomonadati</taxon>
        <taxon>Pseudomonadota</taxon>
        <taxon>Betaproteobacteria</taxon>
        <taxon>Burkholderiales</taxon>
        <taxon>Comamonadaceae</taxon>
        <taxon>Xenophilus</taxon>
    </lineage>
</organism>
<dbReference type="RefSeq" id="WP_271428130.1">
    <property type="nucleotide sequence ID" value="NZ_JAQIPB010000003.1"/>
</dbReference>
<evidence type="ECO:0000256" key="1">
    <source>
        <dbReference type="SAM" id="MobiDB-lite"/>
    </source>
</evidence>
<protein>
    <submittedName>
        <fullName evidence="2">Polyhydroxyalkanoic acid system family protein</fullName>
    </submittedName>
</protein>
<dbReference type="EMBL" id="JAQIPB010000003">
    <property type="protein sequence ID" value="MDA7416909.1"/>
    <property type="molecule type" value="Genomic_DNA"/>
</dbReference>
<evidence type="ECO:0000313" key="3">
    <source>
        <dbReference type="Proteomes" id="UP001212602"/>
    </source>
</evidence>
<comment type="caution">
    <text evidence="2">The sequence shown here is derived from an EMBL/GenBank/DDBJ whole genome shotgun (WGS) entry which is preliminary data.</text>
</comment>
<gene>
    <name evidence="2" type="ORF">PGB34_11085</name>
</gene>